<dbReference type="Proteomes" id="UP000231932">
    <property type="component" value="Chromosome"/>
</dbReference>
<protein>
    <recommendedName>
        <fullName evidence="9">Galactosyldiacylglycerol synthase</fullName>
    </recommendedName>
</protein>
<keyword evidence="4" id="KW-0808">Transferase</keyword>
<dbReference type="KEGG" id="kyr:CVV65_03985"/>
<dbReference type="PANTHER" id="PTHR43025:SF3">
    <property type="entry name" value="MONOGALACTOSYLDIACYLGLYCEROL SYNTHASE 1, CHLOROPLASTIC"/>
    <property type="match status" value="1"/>
</dbReference>
<organism evidence="7 8">
    <name type="scientific">Kyrpidia spormannii</name>
    <dbReference type="NCBI Taxonomy" id="2055160"/>
    <lineage>
        <taxon>Bacteria</taxon>
        <taxon>Bacillati</taxon>
        <taxon>Bacillota</taxon>
        <taxon>Bacilli</taxon>
        <taxon>Bacillales</taxon>
        <taxon>Alicyclobacillaceae</taxon>
        <taxon>Kyrpidia</taxon>
    </lineage>
</organism>
<dbReference type="OrthoDB" id="9815663at2"/>
<dbReference type="Gene3D" id="3.40.50.2000">
    <property type="entry name" value="Glycogen Phosphorylase B"/>
    <property type="match status" value="1"/>
</dbReference>
<keyword evidence="3" id="KW-0328">Glycosyltransferase</keyword>
<evidence type="ECO:0000313" key="8">
    <source>
        <dbReference type="Proteomes" id="UP000231932"/>
    </source>
</evidence>
<dbReference type="InterPro" id="IPR007235">
    <property type="entry name" value="Glyco_trans_28_C"/>
</dbReference>
<evidence type="ECO:0000256" key="2">
    <source>
        <dbReference type="ARBA" id="ARBA00006962"/>
    </source>
</evidence>
<dbReference type="Pfam" id="PF06925">
    <property type="entry name" value="MGDG_synth"/>
    <property type="match status" value="1"/>
</dbReference>
<dbReference type="SUPFAM" id="SSF53756">
    <property type="entry name" value="UDP-Glycosyltransferase/glycogen phosphorylase"/>
    <property type="match status" value="1"/>
</dbReference>
<comment type="similarity">
    <text evidence="2">Belongs to the glycosyltransferase 28 family.</text>
</comment>
<evidence type="ECO:0000256" key="4">
    <source>
        <dbReference type="ARBA" id="ARBA00022679"/>
    </source>
</evidence>
<dbReference type="EMBL" id="CP024955">
    <property type="protein sequence ID" value="ATY84212.1"/>
    <property type="molecule type" value="Genomic_DNA"/>
</dbReference>
<name>A0A2K8N6Y4_9BACL</name>
<accession>A0A2K8N6Y4</accession>
<keyword evidence="8" id="KW-1185">Reference proteome</keyword>
<evidence type="ECO:0000256" key="1">
    <source>
        <dbReference type="ARBA" id="ARBA00004370"/>
    </source>
</evidence>
<dbReference type="GO" id="GO:0009247">
    <property type="term" value="P:glycolipid biosynthetic process"/>
    <property type="evidence" value="ECO:0007669"/>
    <property type="project" value="InterPro"/>
</dbReference>
<sequence length="389" mass="43850">MTMPAAPAGCGLREGVEGLGRGILLTDDFGSGHTLAAVAVAEAWNRRHPDARVEVVRSLERSHPMLTHMVIGTYLMLLRRWPSAYRWMYQATEGQPRLHVGASGLLGVIYARSFMMWMTRQNVDWAMTTHPFSLALLERFRQSGWRGKFGTLVTDFHVHRFWWSPEADWYCVPFPWMRDELIDLGYPRERVHVTGFPLRPAFSHAIPKAQALARLGWEDVPRVLCMGGGLGLGNVRQWLDWLDESPADFEMVVVAGRNRRLYKELAQRAAGWRHALRILGYRDDIQDVFAASDVLVTKPGTATVVEAAAMGLPMVCAVPLPGHEEDNARALAKLEVISGPTKGVEMRQAVERLLLDEEVRRRVKDRLRKLVQQGAADLVADVLGSEQWK</sequence>
<dbReference type="InterPro" id="IPR050519">
    <property type="entry name" value="Glycosyltransf_28_UgtP"/>
</dbReference>
<dbReference type="InterPro" id="IPR009695">
    <property type="entry name" value="Diacylglyc_glucosyltr_N"/>
</dbReference>
<dbReference type="AlphaFoldDB" id="A0A2K8N6Y4"/>
<dbReference type="PANTHER" id="PTHR43025">
    <property type="entry name" value="MONOGALACTOSYLDIACYLGLYCEROL SYNTHASE"/>
    <property type="match status" value="1"/>
</dbReference>
<feature type="domain" description="Glycosyl transferase family 28 C-terminal" evidence="5">
    <location>
        <begin position="241"/>
        <end position="334"/>
    </location>
</feature>
<feature type="domain" description="Diacylglycerol glucosyltransferase N-terminal" evidence="6">
    <location>
        <begin position="33"/>
        <end position="197"/>
    </location>
</feature>
<dbReference type="Pfam" id="PF04101">
    <property type="entry name" value="Glyco_tran_28_C"/>
    <property type="match status" value="1"/>
</dbReference>
<evidence type="ECO:0000313" key="7">
    <source>
        <dbReference type="EMBL" id="ATY84212.1"/>
    </source>
</evidence>
<dbReference type="GO" id="GO:0016020">
    <property type="term" value="C:membrane"/>
    <property type="evidence" value="ECO:0007669"/>
    <property type="project" value="UniProtKB-SubCell"/>
</dbReference>
<gene>
    <name evidence="7" type="ORF">CVV65_03985</name>
</gene>
<proteinExistence type="inferred from homology"/>
<reference evidence="8" key="1">
    <citation type="submission" date="2017-11" db="EMBL/GenBank/DDBJ databases">
        <title>Complete Genome Sequence of Kyrpidia sp. Strain EA-1, a thermophilic, hydrogen-oxidizing Bacterium, isolated from the Azores.</title>
        <authorList>
            <person name="Reiner J.E."/>
            <person name="Lapp C.J."/>
            <person name="Bunk B."/>
            <person name="Gescher J."/>
        </authorList>
    </citation>
    <scope>NUCLEOTIDE SEQUENCE [LARGE SCALE GENOMIC DNA]</scope>
    <source>
        <strain evidence="8">EA-1</strain>
    </source>
</reference>
<dbReference type="GO" id="GO:0016758">
    <property type="term" value="F:hexosyltransferase activity"/>
    <property type="evidence" value="ECO:0007669"/>
    <property type="project" value="InterPro"/>
</dbReference>
<comment type="subcellular location">
    <subcellularLocation>
        <location evidence="1">Membrane</location>
    </subcellularLocation>
</comment>
<evidence type="ECO:0008006" key="9">
    <source>
        <dbReference type="Google" id="ProtNLM"/>
    </source>
</evidence>
<evidence type="ECO:0000256" key="3">
    <source>
        <dbReference type="ARBA" id="ARBA00022676"/>
    </source>
</evidence>
<evidence type="ECO:0000259" key="5">
    <source>
        <dbReference type="Pfam" id="PF04101"/>
    </source>
</evidence>
<evidence type="ECO:0000259" key="6">
    <source>
        <dbReference type="Pfam" id="PF06925"/>
    </source>
</evidence>